<organism evidence="2 3">
    <name type="scientific">Indibacter alkaliphilus (strain CCUG 57479 / KCTC 22604 / LW1)</name>
    <dbReference type="NCBI Taxonomy" id="1189612"/>
    <lineage>
        <taxon>Bacteria</taxon>
        <taxon>Pseudomonadati</taxon>
        <taxon>Bacteroidota</taxon>
        <taxon>Cytophagia</taxon>
        <taxon>Cytophagales</taxon>
        <taxon>Cyclobacteriaceae</taxon>
    </lineage>
</organism>
<keyword evidence="1" id="KW-1133">Transmembrane helix</keyword>
<dbReference type="STRING" id="1189612.A33Q_0822"/>
<evidence type="ECO:0000256" key="1">
    <source>
        <dbReference type="SAM" id="Phobius"/>
    </source>
</evidence>
<feature type="transmembrane region" description="Helical" evidence="1">
    <location>
        <begin position="43"/>
        <end position="60"/>
    </location>
</feature>
<dbReference type="OrthoDB" id="780137at2"/>
<reference evidence="2 3" key="1">
    <citation type="journal article" date="2013" name="Genome Announc.">
        <title>Draft Genome Sequence of Indibacter alkaliphilus Strain LW1T, Isolated from Lonar Lake, a Haloalkaline Lake in the Buldana District of Maharashtra, India.</title>
        <authorList>
            <person name="Singh A."/>
            <person name="Kumar Jangir P."/>
            <person name="Sharma R."/>
            <person name="Singh A."/>
            <person name="Kumar Pinnaka A."/>
            <person name="Shivaji S."/>
        </authorList>
    </citation>
    <scope>NUCLEOTIDE SEQUENCE [LARGE SCALE GENOMIC DNA]</scope>
    <source>
        <strain evidence="3">CCUG 57479 / KCTC 22604 / LW1</strain>
    </source>
</reference>
<comment type="caution">
    <text evidence="2">The sequence shown here is derived from an EMBL/GenBank/DDBJ whole genome shotgun (WGS) entry which is preliminary data.</text>
</comment>
<dbReference type="RefSeq" id="WP_009035727.1">
    <property type="nucleotide sequence ID" value="NZ_ALWO02000016.1"/>
</dbReference>
<dbReference type="Proteomes" id="UP000006073">
    <property type="component" value="Unassembled WGS sequence"/>
</dbReference>
<evidence type="ECO:0000313" key="3">
    <source>
        <dbReference type="Proteomes" id="UP000006073"/>
    </source>
</evidence>
<proteinExistence type="predicted"/>
<keyword evidence="3" id="KW-1185">Reference proteome</keyword>
<feature type="transmembrane region" description="Helical" evidence="1">
    <location>
        <begin position="20"/>
        <end position="37"/>
    </location>
</feature>
<evidence type="ECO:0008006" key="4">
    <source>
        <dbReference type="Google" id="ProtNLM"/>
    </source>
</evidence>
<name>S2DJ91_INDAL</name>
<dbReference type="eggNOG" id="COG0803">
    <property type="taxonomic scope" value="Bacteria"/>
</dbReference>
<keyword evidence="1" id="KW-0812">Transmembrane</keyword>
<keyword evidence="1" id="KW-0472">Membrane</keyword>
<evidence type="ECO:0000313" key="2">
    <source>
        <dbReference type="EMBL" id="EOZ99114.1"/>
    </source>
</evidence>
<dbReference type="EMBL" id="ALWO02000016">
    <property type="protein sequence ID" value="EOZ99114.1"/>
    <property type="molecule type" value="Genomic_DNA"/>
</dbReference>
<sequence>MKKLQKLLAQTVLQQQVNAFLKALLVSVGVFLFLLSFRVNHLISLGISIVVFILLAWYIGMFRRDEQAAKNYLHSRFPELEYSLDLLDKREWNLAETFQLNRLANQINFTSTPVLLGKNIIPAFLFLLLGTGLYGMSSFLTIENPTPDGKAKMEKSIVEDDVKVKTVSLSDNLIIVSPPDYSEMPVFFQEDLDIRALEGSILEWRLSFNSDLVEYVKLVDASGLELSFEKKGEQFTMKDKLEASGIYAIQAFGKDSLIFESDFYRLEVIRDKSPLIIPEEKDLYVYHFQKDPMQRKLRARVSDDFKVRQVYIVATLARGRGENVKFRENRIELPKSNFKEAELAQALDLESMDFQPGDELYYYWLAVDNKRPQPNISKSDTYFIQYVDSTGLSDSQLESLAIHVLPDYFRSQRQIIIDTEKLLKEKEELSDRKFNEQSNELGYEQKLLRMRYGQYLGEEFESNAPGGSLNSAEGRNILESFIHNHDHEGENEGAPSLSKFRYAALEQYRENHDKNQELLKQQLGELSDQDHDHHDHDHDEDDELASLLEEYLHNHDSEEMNTLYEQSTRSILKMALEQMWQSELHLRLFEPEKALPFQHKALEYLKSVQQKSRTYVKKSGFDPVPIKEAEKRLTGDTEGVDTYYATAKSVSVNEMALMAGKILGMFNQISLSEADKDVLDEFGQLWSLRLSHTGMEDWNTLLLLQKLRQDNLSESEKSELGKKLQSLVNLERRNAFSVGRNEQLAKSFWENFK</sequence>
<gene>
    <name evidence="2" type="ORF">A33Q_0822</name>
</gene>
<feature type="transmembrane region" description="Helical" evidence="1">
    <location>
        <begin position="120"/>
        <end position="142"/>
    </location>
</feature>
<protein>
    <recommendedName>
        <fullName evidence="4">Tryptophan-rich sensory protein</fullName>
    </recommendedName>
</protein>
<accession>S2DJ91</accession>
<dbReference type="AlphaFoldDB" id="S2DJ91"/>